<dbReference type="Proteomes" id="UP000693946">
    <property type="component" value="Linkage Group LG13"/>
</dbReference>
<evidence type="ECO:0000256" key="1">
    <source>
        <dbReference type="SAM" id="MobiDB-lite"/>
    </source>
</evidence>
<name>A0AAV6SEQ9_SOLSE</name>
<organism evidence="2 3">
    <name type="scientific">Solea senegalensis</name>
    <name type="common">Senegalese sole</name>
    <dbReference type="NCBI Taxonomy" id="28829"/>
    <lineage>
        <taxon>Eukaryota</taxon>
        <taxon>Metazoa</taxon>
        <taxon>Chordata</taxon>
        <taxon>Craniata</taxon>
        <taxon>Vertebrata</taxon>
        <taxon>Euteleostomi</taxon>
        <taxon>Actinopterygii</taxon>
        <taxon>Neopterygii</taxon>
        <taxon>Teleostei</taxon>
        <taxon>Neoteleostei</taxon>
        <taxon>Acanthomorphata</taxon>
        <taxon>Carangaria</taxon>
        <taxon>Pleuronectiformes</taxon>
        <taxon>Pleuronectoidei</taxon>
        <taxon>Soleidae</taxon>
        <taxon>Solea</taxon>
    </lineage>
</organism>
<keyword evidence="3" id="KW-1185">Reference proteome</keyword>
<evidence type="ECO:0000313" key="3">
    <source>
        <dbReference type="Proteomes" id="UP000693946"/>
    </source>
</evidence>
<accession>A0AAV6SEQ9</accession>
<evidence type="ECO:0000313" key="2">
    <source>
        <dbReference type="EMBL" id="KAG7515117.1"/>
    </source>
</evidence>
<gene>
    <name evidence="2" type="ORF">JOB18_000157</name>
</gene>
<reference evidence="2 3" key="1">
    <citation type="journal article" date="2021" name="Sci. Rep.">
        <title>Chromosome anchoring in Senegalese sole (Solea senegalensis) reveals sex-associated markers and genome rearrangements in flatfish.</title>
        <authorList>
            <person name="Guerrero-Cozar I."/>
            <person name="Gomez-Garrido J."/>
            <person name="Berbel C."/>
            <person name="Martinez-Blanch J.F."/>
            <person name="Alioto T."/>
            <person name="Claros M.G."/>
            <person name="Gagnaire P.A."/>
            <person name="Manchado M."/>
        </authorList>
    </citation>
    <scope>NUCLEOTIDE SEQUENCE [LARGE SCALE GENOMIC DNA]</scope>
    <source>
        <strain evidence="2">Sse05_10M</strain>
    </source>
</reference>
<dbReference type="EMBL" id="JAGKHQ010000005">
    <property type="protein sequence ID" value="KAG7515117.1"/>
    <property type="molecule type" value="Genomic_DNA"/>
</dbReference>
<sequence>MSWGDFPKGGRFSKAQDSMGTALCFHGDERETLGSGTASRSVSPQQVDKSDIGGNTRRGEKLYVQPRNGSSKGNLAADLHLLDCVVRKSNTDLPERSSNVQHPKV</sequence>
<proteinExistence type="predicted"/>
<feature type="region of interest" description="Disordered" evidence="1">
    <location>
        <begin position="26"/>
        <end position="70"/>
    </location>
</feature>
<comment type="caution">
    <text evidence="2">The sequence shown here is derived from an EMBL/GenBank/DDBJ whole genome shotgun (WGS) entry which is preliminary data.</text>
</comment>
<protein>
    <submittedName>
        <fullName evidence="2">Uncharacterized protein</fullName>
    </submittedName>
</protein>
<dbReference type="AlphaFoldDB" id="A0AAV6SEQ9"/>
<feature type="compositionally biased region" description="Polar residues" evidence="1">
    <location>
        <begin position="34"/>
        <end position="47"/>
    </location>
</feature>